<reference evidence="2 3" key="2">
    <citation type="journal article" date="2017" name="Nature">
        <title>The Apostasia genome and the evolution of orchids.</title>
        <authorList>
            <person name="Zhang G.Q."/>
            <person name="Liu K.W."/>
            <person name="Li Z."/>
            <person name="Lohaus R."/>
            <person name="Hsiao Y.Y."/>
            <person name="Niu S.C."/>
            <person name="Wang J.Y."/>
            <person name="Lin Y.C."/>
            <person name="Xu Q."/>
            <person name="Chen L.J."/>
            <person name="Yoshida K."/>
            <person name="Fujiwara S."/>
            <person name="Wang Z.W."/>
            <person name="Zhang Y.Q."/>
            <person name="Mitsuda N."/>
            <person name="Wang M."/>
            <person name="Liu G.H."/>
            <person name="Pecoraro L."/>
            <person name="Huang H.X."/>
            <person name="Xiao X.J."/>
            <person name="Lin M."/>
            <person name="Wu X.Y."/>
            <person name="Wu W.L."/>
            <person name="Chen Y.Y."/>
            <person name="Chang S.B."/>
            <person name="Sakamoto S."/>
            <person name="Ohme-Takagi M."/>
            <person name="Yagi M."/>
            <person name="Zeng S.J."/>
            <person name="Shen C.Y."/>
            <person name="Yeh C.M."/>
            <person name="Luo Y.B."/>
            <person name="Tsai W.C."/>
            <person name="Van de Peer Y."/>
            <person name="Liu Z.J."/>
        </authorList>
    </citation>
    <scope>NUCLEOTIDE SEQUENCE [LARGE SCALE GENOMIC DNA]</scope>
    <source>
        <tissue evidence="2">The whole plant</tissue>
    </source>
</reference>
<evidence type="ECO:0000256" key="1">
    <source>
        <dbReference type="SAM" id="MobiDB-lite"/>
    </source>
</evidence>
<organism evidence="2 3">
    <name type="scientific">Dendrobium catenatum</name>
    <dbReference type="NCBI Taxonomy" id="906689"/>
    <lineage>
        <taxon>Eukaryota</taxon>
        <taxon>Viridiplantae</taxon>
        <taxon>Streptophyta</taxon>
        <taxon>Embryophyta</taxon>
        <taxon>Tracheophyta</taxon>
        <taxon>Spermatophyta</taxon>
        <taxon>Magnoliopsida</taxon>
        <taxon>Liliopsida</taxon>
        <taxon>Asparagales</taxon>
        <taxon>Orchidaceae</taxon>
        <taxon>Epidendroideae</taxon>
        <taxon>Malaxideae</taxon>
        <taxon>Dendrobiinae</taxon>
        <taxon>Dendrobium</taxon>
    </lineage>
</organism>
<proteinExistence type="predicted"/>
<sequence>MNGGRVSVVTTNTTPLPTRLSAPEKYDAEASSSGGRPTRRQRRKKNAELRAQQQQLSIHPSNLPAQESEANIPTRNGFVNQKWVKRNSSIGELKKSFWDRRPEAPIPPRKKGPKTLSARVYRVLKTVKEKGLKKEEVSKATGHRG</sequence>
<evidence type="ECO:0000313" key="2">
    <source>
        <dbReference type="EMBL" id="PKU61262.1"/>
    </source>
</evidence>
<name>A0A2I0VCX9_9ASPA</name>
<feature type="compositionally biased region" description="Polar residues" evidence="1">
    <location>
        <begin position="51"/>
        <end position="74"/>
    </location>
</feature>
<dbReference type="EMBL" id="KZ504766">
    <property type="protein sequence ID" value="PKU61262.1"/>
    <property type="molecule type" value="Genomic_DNA"/>
</dbReference>
<feature type="region of interest" description="Disordered" evidence="1">
    <location>
        <begin position="1"/>
        <end position="74"/>
    </location>
</feature>
<reference evidence="2 3" key="1">
    <citation type="journal article" date="2016" name="Sci. Rep.">
        <title>The Dendrobium catenatum Lindl. genome sequence provides insights into polysaccharide synthase, floral development and adaptive evolution.</title>
        <authorList>
            <person name="Zhang G.Q."/>
            <person name="Xu Q."/>
            <person name="Bian C."/>
            <person name="Tsai W.C."/>
            <person name="Yeh C.M."/>
            <person name="Liu K.W."/>
            <person name="Yoshida K."/>
            <person name="Zhang L.S."/>
            <person name="Chang S.B."/>
            <person name="Chen F."/>
            <person name="Shi Y."/>
            <person name="Su Y.Y."/>
            <person name="Zhang Y.Q."/>
            <person name="Chen L.J."/>
            <person name="Yin Y."/>
            <person name="Lin M."/>
            <person name="Huang H."/>
            <person name="Deng H."/>
            <person name="Wang Z.W."/>
            <person name="Zhu S.L."/>
            <person name="Zhao X."/>
            <person name="Deng C."/>
            <person name="Niu S.C."/>
            <person name="Huang J."/>
            <person name="Wang M."/>
            <person name="Liu G.H."/>
            <person name="Yang H.J."/>
            <person name="Xiao X.J."/>
            <person name="Hsiao Y.Y."/>
            <person name="Wu W.L."/>
            <person name="Chen Y.Y."/>
            <person name="Mitsuda N."/>
            <person name="Ohme-Takagi M."/>
            <person name="Luo Y.B."/>
            <person name="Van de Peer Y."/>
            <person name="Liu Z.J."/>
        </authorList>
    </citation>
    <scope>NUCLEOTIDE SEQUENCE [LARGE SCALE GENOMIC DNA]</scope>
    <source>
        <tissue evidence="2">The whole plant</tissue>
    </source>
</reference>
<dbReference type="AlphaFoldDB" id="A0A2I0VCX9"/>
<dbReference type="Proteomes" id="UP000233837">
    <property type="component" value="Unassembled WGS sequence"/>
</dbReference>
<gene>
    <name evidence="2" type="ORF">MA16_Dca029011</name>
</gene>
<keyword evidence="3" id="KW-1185">Reference proteome</keyword>
<evidence type="ECO:0000313" key="3">
    <source>
        <dbReference type="Proteomes" id="UP000233837"/>
    </source>
</evidence>
<protein>
    <submittedName>
        <fullName evidence="2">Uncharacterized protein</fullName>
    </submittedName>
</protein>
<accession>A0A2I0VCX9</accession>